<evidence type="ECO:0000256" key="1">
    <source>
        <dbReference type="SAM" id="SignalP"/>
    </source>
</evidence>
<evidence type="ECO:0008006" key="4">
    <source>
        <dbReference type="Google" id="ProtNLM"/>
    </source>
</evidence>
<feature type="chain" id="PRO_5045432107" description="Ricin B lectin domain-containing protein" evidence="1">
    <location>
        <begin position="29"/>
        <end position="153"/>
    </location>
</feature>
<sequence>MRARIARILVALATVVAGGILASPSAHATDPHVTWRDDATGRCLNMQPATVSAVDTGSCGTLAHPWWTDWAQSDGTWLESPWGRRDLCLTAYWDRTAYLEYCTPNNDYEKWYEEWQGNGWRLRNKATNLYLDSNSKGDVYALPWNGGNYQLWH</sequence>
<proteinExistence type="predicted"/>
<dbReference type="SUPFAM" id="SSF50370">
    <property type="entry name" value="Ricin B-like lectins"/>
    <property type="match status" value="1"/>
</dbReference>
<comment type="caution">
    <text evidence="2">The sequence shown here is derived from an EMBL/GenBank/DDBJ whole genome shotgun (WGS) entry which is preliminary data.</text>
</comment>
<evidence type="ECO:0000313" key="2">
    <source>
        <dbReference type="EMBL" id="GAA2016860.1"/>
    </source>
</evidence>
<dbReference type="InterPro" id="IPR035992">
    <property type="entry name" value="Ricin_B-like_lectins"/>
</dbReference>
<keyword evidence="1" id="KW-0732">Signal</keyword>
<keyword evidence="3" id="KW-1185">Reference proteome</keyword>
<evidence type="ECO:0000313" key="3">
    <source>
        <dbReference type="Proteomes" id="UP001500751"/>
    </source>
</evidence>
<dbReference type="PROSITE" id="PS50231">
    <property type="entry name" value="RICIN_B_LECTIN"/>
    <property type="match status" value="1"/>
</dbReference>
<name>A0ABP5F6F1_9ACTN</name>
<reference evidence="3" key="1">
    <citation type="journal article" date="2019" name="Int. J. Syst. Evol. Microbiol.">
        <title>The Global Catalogue of Microorganisms (GCM) 10K type strain sequencing project: providing services to taxonomists for standard genome sequencing and annotation.</title>
        <authorList>
            <consortium name="The Broad Institute Genomics Platform"/>
            <consortium name="The Broad Institute Genome Sequencing Center for Infectious Disease"/>
            <person name="Wu L."/>
            <person name="Ma J."/>
        </authorList>
    </citation>
    <scope>NUCLEOTIDE SEQUENCE [LARGE SCALE GENOMIC DNA]</scope>
    <source>
        <strain evidence="3">JCM 16014</strain>
    </source>
</reference>
<gene>
    <name evidence="2" type="ORF">GCM10009839_10730</name>
</gene>
<dbReference type="EMBL" id="BAAAQN010000004">
    <property type="protein sequence ID" value="GAA2016860.1"/>
    <property type="molecule type" value="Genomic_DNA"/>
</dbReference>
<accession>A0ABP5F6F1</accession>
<dbReference type="RefSeq" id="WP_344664354.1">
    <property type="nucleotide sequence ID" value="NZ_BAAAQN010000004.1"/>
</dbReference>
<protein>
    <recommendedName>
        <fullName evidence="4">Ricin B lectin domain-containing protein</fullName>
    </recommendedName>
</protein>
<dbReference type="Proteomes" id="UP001500751">
    <property type="component" value="Unassembled WGS sequence"/>
</dbReference>
<feature type="signal peptide" evidence="1">
    <location>
        <begin position="1"/>
        <end position="28"/>
    </location>
</feature>
<organism evidence="2 3">
    <name type="scientific">Catenulispora yoronensis</name>
    <dbReference type="NCBI Taxonomy" id="450799"/>
    <lineage>
        <taxon>Bacteria</taxon>
        <taxon>Bacillati</taxon>
        <taxon>Actinomycetota</taxon>
        <taxon>Actinomycetes</taxon>
        <taxon>Catenulisporales</taxon>
        <taxon>Catenulisporaceae</taxon>
        <taxon>Catenulispora</taxon>
    </lineage>
</organism>
<dbReference type="CDD" id="cd23415">
    <property type="entry name" value="beta-trefoil_Ricin_AH"/>
    <property type="match status" value="1"/>
</dbReference>
<dbReference type="Gene3D" id="2.80.10.50">
    <property type="match status" value="1"/>
</dbReference>